<evidence type="ECO:0000256" key="6">
    <source>
        <dbReference type="ARBA" id="ARBA00022679"/>
    </source>
</evidence>
<dbReference type="Pfam" id="PF00535">
    <property type="entry name" value="Glycos_transf_2"/>
    <property type="match status" value="1"/>
</dbReference>
<name>A0A6B0YYV2_9CHLR</name>
<comment type="catalytic activity">
    <reaction evidence="12">
        <text>a di-trans,poly-cis-dolichyl phosphate + UDP-alpha-D-glucose = a di-trans,poly-cis-dolichyl beta-D-glucosyl phosphate + UDP</text>
        <dbReference type="Rhea" id="RHEA:15401"/>
        <dbReference type="Rhea" id="RHEA-COMP:19498"/>
        <dbReference type="Rhea" id="RHEA-COMP:19502"/>
        <dbReference type="ChEBI" id="CHEBI:57525"/>
        <dbReference type="ChEBI" id="CHEBI:57683"/>
        <dbReference type="ChEBI" id="CHEBI:58223"/>
        <dbReference type="ChEBI" id="CHEBI:58885"/>
        <dbReference type="EC" id="2.4.1.117"/>
    </reaction>
    <physiologicalReaction direction="left-to-right" evidence="12">
        <dbReference type="Rhea" id="RHEA:15402"/>
    </physiologicalReaction>
</comment>
<evidence type="ECO:0000256" key="7">
    <source>
        <dbReference type="ARBA" id="ARBA00022692"/>
    </source>
</evidence>
<dbReference type="InterPro" id="IPR001173">
    <property type="entry name" value="Glyco_trans_2-like"/>
</dbReference>
<gene>
    <name evidence="14" type="ORF">F4Y42_17090</name>
</gene>
<dbReference type="InterPro" id="IPR035518">
    <property type="entry name" value="DPG_synthase"/>
</dbReference>
<dbReference type="CDD" id="cd04188">
    <property type="entry name" value="DPG_synthase"/>
    <property type="match status" value="1"/>
</dbReference>
<proteinExistence type="inferred from homology"/>
<keyword evidence="11" id="KW-0472">Membrane</keyword>
<feature type="domain" description="Glycosyltransferase 2-like" evidence="13">
    <location>
        <begin position="2"/>
        <end position="172"/>
    </location>
</feature>
<evidence type="ECO:0000256" key="10">
    <source>
        <dbReference type="ARBA" id="ARBA00022989"/>
    </source>
</evidence>
<organism evidence="14">
    <name type="scientific">Caldilineaceae bacterium SB0664_bin_27</name>
    <dbReference type="NCBI Taxonomy" id="2605260"/>
    <lineage>
        <taxon>Bacteria</taxon>
        <taxon>Bacillati</taxon>
        <taxon>Chloroflexota</taxon>
        <taxon>Caldilineae</taxon>
        <taxon>Caldilineales</taxon>
        <taxon>Caldilineaceae</taxon>
    </lineage>
</organism>
<keyword evidence="7" id="KW-0812">Transmembrane</keyword>
<sequence length="246" mass="27894">MIIPAYNEAKRLPDSLTRIATYLRSQNFTTEILVVENRSTDETSAVVRDFARTVAASDPFTLELLHSAPGKGAAVKTGMLVGKGDYLFICDADLSMPIEEVEKFLPPQQEKNGFDVAIASREIAGAVRYNEPFYRHLMGRVFNHVVQKLIMPGIEDTQCGFKMFTREAAAQVFPHQTIDGWGFDPEILYISRIRGLHLVEVPINWYYMAESRVNPILDTINMVREVLRIRVNGLRGIYEQVPKTKE</sequence>
<evidence type="ECO:0000259" key="13">
    <source>
        <dbReference type="Pfam" id="PF00535"/>
    </source>
</evidence>
<dbReference type="PANTHER" id="PTHR10859">
    <property type="entry name" value="GLYCOSYL TRANSFERASE"/>
    <property type="match status" value="1"/>
</dbReference>
<evidence type="ECO:0000256" key="5">
    <source>
        <dbReference type="ARBA" id="ARBA00022676"/>
    </source>
</evidence>
<comment type="subcellular location">
    <subcellularLocation>
        <location evidence="1">Endoplasmic reticulum membrane</location>
        <topology evidence="1">Single-pass membrane protein</topology>
    </subcellularLocation>
</comment>
<keyword evidence="9" id="KW-0735">Signal-anchor</keyword>
<evidence type="ECO:0000256" key="8">
    <source>
        <dbReference type="ARBA" id="ARBA00022824"/>
    </source>
</evidence>
<accession>A0A6B0YYV2</accession>
<keyword evidence="6 14" id="KW-0808">Transferase</keyword>
<protein>
    <recommendedName>
        <fullName evidence="4">dolichyl-phosphate beta-glucosyltransferase</fullName>
        <ecNumber evidence="4">2.4.1.117</ecNumber>
    </recommendedName>
</protein>
<comment type="caution">
    <text evidence="14">The sequence shown here is derived from an EMBL/GenBank/DDBJ whole genome shotgun (WGS) entry which is preliminary data.</text>
</comment>
<evidence type="ECO:0000256" key="1">
    <source>
        <dbReference type="ARBA" id="ARBA00004389"/>
    </source>
</evidence>
<reference evidence="14" key="1">
    <citation type="submission" date="2019-09" db="EMBL/GenBank/DDBJ databases">
        <title>Characterisation of the sponge microbiome using genome-centric metagenomics.</title>
        <authorList>
            <person name="Engelberts J.P."/>
            <person name="Robbins S.J."/>
            <person name="De Goeij J.M."/>
            <person name="Aranda M."/>
            <person name="Bell S.C."/>
            <person name="Webster N.S."/>
        </authorList>
    </citation>
    <scope>NUCLEOTIDE SEQUENCE</scope>
    <source>
        <strain evidence="14">SB0664_bin_27</strain>
    </source>
</reference>
<dbReference type="EMBL" id="VXRG01000137">
    <property type="protein sequence ID" value="MXY95159.1"/>
    <property type="molecule type" value="Genomic_DNA"/>
</dbReference>
<evidence type="ECO:0000256" key="12">
    <source>
        <dbReference type="ARBA" id="ARBA00045097"/>
    </source>
</evidence>
<dbReference type="GO" id="GO:0006487">
    <property type="term" value="P:protein N-linked glycosylation"/>
    <property type="evidence" value="ECO:0007669"/>
    <property type="project" value="TreeGrafter"/>
</dbReference>
<dbReference type="PANTHER" id="PTHR10859:SF91">
    <property type="entry name" value="DOLICHYL-PHOSPHATE BETA-GLUCOSYLTRANSFERASE"/>
    <property type="match status" value="1"/>
</dbReference>
<dbReference type="GO" id="GO:0004581">
    <property type="term" value="F:dolichyl-phosphate beta-glucosyltransferase activity"/>
    <property type="evidence" value="ECO:0007669"/>
    <property type="project" value="UniProtKB-EC"/>
</dbReference>
<keyword evidence="10" id="KW-1133">Transmembrane helix</keyword>
<comment type="pathway">
    <text evidence="2">Protein modification; protein glycosylation.</text>
</comment>
<evidence type="ECO:0000256" key="2">
    <source>
        <dbReference type="ARBA" id="ARBA00004922"/>
    </source>
</evidence>
<evidence type="ECO:0000256" key="11">
    <source>
        <dbReference type="ARBA" id="ARBA00023136"/>
    </source>
</evidence>
<dbReference type="SUPFAM" id="SSF53448">
    <property type="entry name" value="Nucleotide-diphospho-sugar transferases"/>
    <property type="match status" value="1"/>
</dbReference>
<dbReference type="Gene3D" id="3.90.550.10">
    <property type="entry name" value="Spore Coat Polysaccharide Biosynthesis Protein SpsA, Chain A"/>
    <property type="match status" value="1"/>
</dbReference>
<dbReference type="EC" id="2.4.1.117" evidence="4"/>
<dbReference type="InterPro" id="IPR029044">
    <property type="entry name" value="Nucleotide-diphossugar_trans"/>
</dbReference>
<keyword evidence="8" id="KW-0256">Endoplasmic reticulum</keyword>
<evidence type="ECO:0000313" key="14">
    <source>
        <dbReference type="EMBL" id="MXY95159.1"/>
    </source>
</evidence>
<evidence type="ECO:0000256" key="9">
    <source>
        <dbReference type="ARBA" id="ARBA00022968"/>
    </source>
</evidence>
<dbReference type="AlphaFoldDB" id="A0A6B0YYV2"/>
<evidence type="ECO:0000256" key="3">
    <source>
        <dbReference type="ARBA" id="ARBA00006739"/>
    </source>
</evidence>
<keyword evidence="5" id="KW-0328">Glycosyltransferase</keyword>
<comment type="similarity">
    <text evidence="3">Belongs to the glycosyltransferase 2 family.</text>
</comment>
<evidence type="ECO:0000256" key="4">
    <source>
        <dbReference type="ARBA" id="ARBA00012583"/>
    </source>
</evidence>